<dbReference type="InterPro" id="IPR027268">
    <property type="entry name" value="Peptidase_M4/M1_CTD_sf"/>
</dbReference>
<dbReference type="InterPro" id="IPR045357">
    <property type="entry name" value="Aminopeptidase_N-like_N"/>
</dbReference>
<dbReference type="SUPFAM" id="SSF48371">
    <property type="entry name" value="ARM repeat"/>
    <property type="match status" value="1"/>
</dbReference>
<dbReference type="GO" id="GO:0008237">
    <property type="term" value="F:metallopeptidase activity"/>
    <property type="evidence" value="ECO:0007669"/>
    <property type="project" value="UniProtKB-KW"/>
</dbReference>
<evidence type="ECO:0000256" key="2">
    <source>
        <dbReference type="ARBA" id="ARBA00004496"/>
    </source>
</evidence>
<evidence type="ECO:0000313" key="17">
    <source>
        <dbReference type="EMBL" id="PVM91944.1"/>
    </source>
</evidence>
<protein>
    <recommendedName>
        <fullName evidence="5">Aminopeptidase N</fullName>
        <ecNumber evidence="4">3.4.11.2</ecNumber>
    </recommendedName>
</protein>
<name>A0A2T9K7J7_9CAUL</name>
<dbReference type="Proteomes" id="UP000245073">
    <property type="component" value="Unassembled WGS sequence"/>
</dbReference>
<evidence type="ECO:0000256" key="4">
    <source>
        <dbReference type="ARBA" id="ARBA00012564"/>
    </source>
</evidence>
<evidence type="ECO:0000256" key="11">
    <source>
        <dbReference type="ARBA" id="ARBA00023049"/>
    </source>
</evidence>
<dbReference type="SUPFAM" id="SSF55486">
    <property type="entry name" value="Metalloproteases ('zincins'), catalytic domain"/>
    <property type="match status" value="1"/>
</dbReference>
<dbReference type="InterPro" id="IPR034015">
    <property type="entry name" value="M1_LTA4H"/>
</dbReference>
<dbReference type="PRINTS" id="PR00756">
    <property type="entry name" value="ALADIPTASE"/>
</dbReference>
<dbReference type="PANTHER" id="PTHR45726">
    <property type="entry name" value="LEUKOTRIENE A-4 HYDROLASE"/>
    <property type="match status" value="1"/>
</dbReference>
<dbReference type="Gene3D" id="1.25.40.320">
    <property type="entry name" value="Peptidase M1, leukotriene A4 hydrolase/aminopeptidase C-terminal domain"/>
    <property type="match status" value="1"/>
</dbReference>
<dbReference type="SUPFAM" id="SSF63737">
    <property type="entry name" value="Leukotriene A4 hydrolase N-terminal domain"/>
    <property type="match status" value="1"/>
</dbReference>
<dbReference type="InterPro" id="IPR015211">
    <property type="entry name" value="Peptidase_M1_C"/>
</dbReference>
<dbReference type="GO" id="GO:0005737">
    <property type="term" value="C:cytoplasm"/>
    <property type="evidence" value="ECO:0007669"/>
    <property type="project" value="UniProtKB-SubCell"/>
</dbReference>
<dbReference type="Gene3D" id="3.30.2010.30">
    <property type="match status" value="1"/>
</dbReference>
<dbReference type="EC" id="3.4.11.2" evidence="4"/>
<dbReference type="InterPro" id="IPR016024">
    <property type="entry name" value="ARM-type_fold"/>
</dbReference>
<evidence type="ECO:0000256" key="8">
    <source>
        <dbReference type="ARBA" id="ARBA00022723"/>
    </source>
</evidence>
<dbReference type="InterPro" id="IPR042097">
    <property type="entry name" value="Aminopeptidase_N-like_N_sf"/>
</dbReference>
<gene>
    <name evidence="17" type="ORF">DDF67_05440</name>
</gene>
<evidence type="ECO:0000256" key="12">
    <source>
        <dbReference type="PIRSR" id="PIRSR634015-1"/>
    </source>
</evidence>
<dbReference type="CDD" id="cd09599">
    <property type="entry name" value="M1_LTA4H"/>
    <property type="match status" value="1"/>
</dbReference>
<keyword evidence="9" id="KW-0378">Hydrolase</keyword>
<dbReference type="GO" id="GO:0016285">
    <property type="term" value="F:alanyl aminopeptidase activity"/>
    <property type="evidence" value="ECO:0007669"/>
    <property type="project" value="UniProtKB-EC"/>
</dbReference>
<evidence type="ECO:0000256" key="1">
    <source>
        <dbReference type="ARBA" id="ARBA00000098"/>
    </source>
</evidence>
<feature type="binding site" evidence="13">
    <location>
        <begin position="172"/>
        <end position="174"/>
    </location>
    <ligand>
        <name>a peptide</name>
        <dbReference type="ChEBI" id="CHEBI:60466"/>
    </ligand>
</feature>
<feature type="domain" description="Peptidase M1 leukotriene A4 hydrolase/aminopeptidase C-terminal" evidence="16">
    <location>
        <begin position="500"/>
        <end position="639"/>
    </location>
</feature>
<comment type="catalytic activity">
    <reaction evidence="1">
        <text>Release of an N-terminal amino acid, Xaa-|-Yaa- from a peptide, amide or arylamide. Xaa is preferably Ala, but may be most amino acids including Pro (slow action). When a terminal hydrophobic residue is followed by a prolyl residue, the two may be released as an intact Xaa-Pro dipeptide.</text>
        <dbReference type="EC" id="3.4.11.2"/>
    </reaction>
</comment>
<dbReference type="SMART" id="SM01263">
    <property type="entry name" value="Leuk-A4-hydro_C"/>
    <property type="match status" value="1"/>
</dbReference>
<feature type="signal peptide" evidence="15">
    <location>
        <begin position="1"/>
        <end position="26"/>
    </location>
</feature>
<dbReference type="FunFam" id="3.30.2010.30:FF:000001">
    <property type="entry name" value="Leukotriene A(4) hydrolase"/>
    <property type="match status" value="1"/>
</dbReference>
<keyword evidence="11" id="KW-0482">Metalloprotease</keyword>
<dbReference type="Pfam" id="PF01433">
    <property type="entry name" value="Peptidase_M1"/>
    <property type="match status" value="1"/>
</dbReference>
<keyword evidence="8 14" id="KW-0479">Metal-binding</keyword>
<keyword evidence="7" id="KW-0645">Protease</keyword>
<feature type="chain" id="PRO_5015779874" description="Aminopeptidase N" evidence="15">
    <location>
        <begin position="27"/>
        <end position="640"/>
    </location>
</feature>
<evidence type="ECO:0000256" key="6">
    <source>
        <dbReference type="ARBA" id="ARBA00022490"/>
    </source>
</evidence>
<dbReference type="InterPro" id="IPR001930">
    <property type="entry name" value="Peptidase_M1"/>
</dbReference>
<evidence type="ECO:0000256" key="3">
    <source>
        <dbReference type="ARBA" id="ARBA00010136"/>
    </source>
</evidence>
<dbReference type="OrthoDB" id="100605at2"/>
<feature type="binding site" evidence="14">
    <location>
        <position position="336"/>
    </location>
    <ligand>
        <name>Zn(2+)</name>
        <dbReference type="ChEBI" id="CHEBI:29105"/>
        <note>catalytic</note>
    </ligand>
</feature>
<dbReference type="RefSeq" id="WP_109099921.1">
    <property type="nucleotide sequence ID" value="NZ_QDKQ01000026.1"/>
</dbReference>
<dbReference type="Gene3D" id="2.60.40.1730">
    <property type="entry name" value="tricorn interacting facor f3 domain"/>
    <property type="match status" value="1"/>
</dbReference>
<dbReference type="InterPro" id="IPR014782">
    <property type="entry name" value="Peptidase_M1_dom"/>
</dbReference>
<accession>A0A2T9K7J7</accession>
<feature type="binding site" evidence="13">
    <location>
        <begin position="303"/>
        <end position="308"/>
    </location>
    <ligand>
        <name>a peptide</name>
        <dbReference type="ChEBI" id="CHEBI:60466"/>
    </ligand>
</feature>
<proteinExistence type="inferred from homology"/>
<evidence type="ECO:0000256" key="13">
    <source>
        <dbReference type="PIRSR" id="PIRSR634015-2"/>
    </source>
</evidence>
<feature type="active site" description="Proton acceptor" evidence="12">
    <location>
        <position position="333"/>
    </location>
</feature>
<evidence type="ECO:0000256" key="14">
    <source>
        <dbReference type="PIRSR" id="PIRSR634015-3"/>
    </source>
</evidence>
<evidence type="ECO:0000256" key="7">
    <source>
        <dbReference type="ARBA" id="ARBA00022670"/>
    </source>
</evidence>
<reference evidence="17 18" key="1">
    <citation type="submission" date="2018-04" db="EMBL/GenBank/DDBJ databases">
        <title>The genome sequence of Caulobacter sp. 744.</title>
        <authorList>
            <person name="Gao J."/>
            <person name="Sun J."/>
        </authorList>
    </citation>
    <scope>NUCLEOTIDE SEQUENCE [LARGE SCALE GENOMIC DNA]</scope>
    <source>
        <strain evidence="17 18">774</strain>
    </source>
</reference>
<feature type="binding site" evidence="13">
    <location>
        <begin position="594"/>
        <end position="596"/>
    </location>
    <ligand>
        <name>a peptide</name>
        <dbReference type="ChEBI" id="CHEBI:60466"/>
    </ligand>
</feature>
<dbReference type="GO" id="GO:0006508">
    <property type="term" value="P:proteolysis"/>
    <property type="evidence" value="ECO:0007669"/>
    <property type="project" value="UniProtKB-KW"/>
</dbReference>
<keyword evidence="6" id="KW-0963">Cytoplasm</keyword>
<comment type="subcellular location">
    <subcellularLocation>
        <location evidence="2">Cytoplasm</location>
    </subcellularLocation>
</comment>
<comment type="cofactor">
    <cofactor evidence="14">
        <name>Zn(2+)</name>
        <dbReference type="ChEBI" id="CHEBI:29105"/>
    </cofactor>
    <text evidence="14">Binds 1 zinc ion per subunit.</text>
</comment>
<dbReference type="GO" id="GO:0008270">
    <property type="term" value="F:zinc ion binding"/>
    <property type="evidence" value="ECO:0007669"/>
    <property type="project" value="InterPro"/>
</dbReference>
<comment type="caution">
    <text evidence="17">The sequence shown here is derived from an EMBL/GenBank/DDBJ whole genome shotgun (WGS) entry which is preliminary data.</text>
</comment>
<dbReference type="Pfam" id="PF17900">
    <property type="entry name" value="Peptidase_M1_N"/>
    <property type="match status" value="1"/>
</dbReference>
<dbReference type="Pfam" id="PF09127">
    <property type="entry name" value="Leuk-A4-hydro_C"/>
    <property type="match status" value="1"/>
</dbReference>
<keyword evidence="18" id="KW-1185">Reference proteome</keyword>
<evidence type="ECO:0000313" key="18">
    <source>
        <dbReference type="Proteomes" id="UP000245073"/>
    </source>
</evidence>
<feature type="binding site" evidence="14">
    <location>
        <position position="332"/>
    </location>
    <ligand>
        <name>Zn(2+)</name>
        <dbReference type="ChEBI" id="CHEBI:29105"/>
        <note>catalytic</note>
    </ligand>
</feature>
<dbReference type="PANTHER" id="PTHR45726:SF3">
    <property type="entry name" value="LEUKOTRIENE A-4 HYDROLASE"/>
    <property type="match status" value="1"/>
</dbReference>
<feature type="binding site" evidence="14">
    <location>
        <position position="355"/>
    </location>
    <ligand>
        <name>Zn(2+)</name>
        <dbReference type="ChEBI" id="CHEBI:29105"/>
        <note>catalytic</note>
    </ligand>
</feature>
<dbReference type="EMBL" id="QDKQ01000026">
    <property type="protein sequence ID" value="PVM91944.1"/>
    <property type="molecule type" value="Genomic_DNA"/>
</dbReference>
<dbReference type="InterPro" id="IPR049980">
    <property type="entry name" value="LTA4H_cat"/>
</dbReference>
<dbReference type="InterPro" id="IPR038502">
    <property type="entry name" value="M1_LTA-4_hydro/amino_C_sf"/>
</dbReference>
<keyword evidence="17" id="KW-0031">Aminopeptidase</keyword>
<keyword evidence="10 14" id="KW-0862">Zinc</keyword>
<keyword evidence="15" id="KW-0732">Signal</keyword>
<evidence type="ECO:0000256" key="9">
    <source>
        <dbReference type="ARBA" id="ARBA00022801"/>
    </source>
</evidence>
<evidence type="ECO:0000259" key="16">
    <source>
        <dbReference type="SMART" id="SM01263"/>
    </source>
</evidence>
<feature type="active site" description="Proton donor" evidence="12">
    <location>
        <position position="421"/>
    </location>
</feature>
<evidence type="ECO:0000256" key="5">
    <source>
        <dbReference type="ARBA" id="ARBA00015611"/>
    </source>
</evidence>
<organism evidence="17 18">
    <name type="scientific">Caulobacter endophyticus</name>
    <dbReference type="NCBI Taxonomy" id="2172652"/>
    <lineage>
        <taxon>Bacteria</taxon>
        <taxon>Pseudomonadati</taxon>
        <taxon>Pseudomonadota</taxon>
        <taxon>Alphaproteobacteria</taxon>
        <taxon>Caulobacterales</taxon>
        <taxon>Caulobacteraceae</taxon>
        <taxon>Caulobacter</taxon>
    </lineage>
</organism>
<evidence type="ECO:0000256" key="15">
    <source>
        <dbReference type="SAM" id="SignalP"/>
    </source>
</evidence>
<dbReference type="Gene3D" id="1.10.390.10">
    <property type="entry name" value="Neutral Protease Domain 2"/>
    <property type="match status" value="1"/>
</dbReference>
<dbReference type="AlphaFoldDB" id="A0A2T9K7J7"/>
<evidence type="ECO:0000256" key="10">
    <source>
        <dbReference type="ARBA" id="ARBA00022833"/>
    </source>
</evidence>
<comment type="similarity">
    <text evidence="3">Belongs to the peptidase M1 family.</text>
</comment>
<sequence>MSLILNTPRAALMAALLGAAAVPALAQAQAEAAPAKPMIAPLSTASDATDIHSYAKPKVARVTHVDLDLTADFTGKKMVGTAALDLLLAPGAKEVVLDSKGLVVKSITDAKGKPLKWTLGAADPHLGAPLTVTLNGARRIVIAYESAPDGAALQWLSPSQTAGKAKPYLFSQGEAILNRTWIPTQDSPGIRQTWTARIVAPEGLKAVMSAEMLTPDGEPVAGGRAYRFRMDKPVAPYLIAIAIGDLTFQPLGQRTGVYTEPSVMKATAWELADVEKMVEAAEKLYGPYRWGRYDLLVLPPSFPFGGMENPRLTFATPTIIAGDRSLVSLVAHELAHSWSGNLVTNATWADFWLNEGFTVYFENRIMESLYGKDTAAMLADLGWTDLHRAIEEAGGPTGPDTRLHIDLTGRDPDDGMTDIPYEKGAAFLRTIEKEVGRERWDAYLRGYFDRHAFQPQTAEGFIADLRTHLFKGDKALEAKIDVQRWVYQPGLPENAVHVQSKAFEAVDAQAKAFAAGGAAPLEAWKGWGTSERVRFVGSLPRQLPAERLAAVDTAFGLSAQGNSEIRFAWLQLAVANRYEPAVPSLEQFLTGQGRRKFVAPLFVSLWGQGDWGQSIARRIYAQSRPLYHAVTRETVDKTVK</sequence>